<protein>
    <submittedName>
        <fullName evidence="4">M16 family metallopeptidase</fullName>
    </submittedName>
</protein>
<feature type="chain" id="PRO_5046127753" evidence="1">
    <location>
        <begin position="20"/>
        <end position="445"/>
    </location>
</feature>
<feature type="domain" description="Peptidase M16 N-terminal" evidence="2">
    <location>
        <begin position="35"/>
        <end position="146"/>
    </location>
</feature>
<evidence type="ECO:0000313" key="5">
    <source>
        <dbReference type="Proteomes" id="UP001621964"/>
    </source>
</evidence>
<dbReference type="InterPro" id="IPR050361">
    <property type="entry name" value="MPP/UQCRC_Complex"/>
</dbReference>
<name>A0ABW8Q6J7_9NEIS</name>
<dbReference type="Pfam" id="PF00675">
    <property type="entry name" value="Peptidase_M16"/>
    <property type="match status" value="1"/>
</dbReference>
<keyword evidence="5" id="KW-1185">Reference proteome</keyword>
<dbReference type="Pfam" id="PF05193">
    <property type="entry name" value="Peptidase_M16_C"/>
    <property type="match status" value="1"/>
</dbReference>
<dbReference type="InterPro" id="IPR007863">
    <property type="entry name" value="Peptidase_M16_C"/>
</dbReference>
<dbReference type="RefSeq" id="WP_405386663.1">
    <property type="nucleotide sequence ID" value="NZ_JBJGEB010000009.1"/>
</dbReference>
<feature type="signal peptide" evidence="1">
    <location>
        <begin position="1"/>
        <end position="19"/>
    </location>
</feature>
<dbReference type="Proteomes" id="UP001621964">
    <property type="component" value="Unassembled WGS sequence"/>
</dbReference>
<proteinExistence type="predicted"/>
<dbReference type="PANTHER" id="PTHR11851:SF224">
    <property type="entry name" value="PROCESSING PROTEASE"/>
    <property type="match status" value="1"/>
</dbReference>
<evidence type="ECO:0000259" key="2">
    <source>
        <dbReference type="Pfam" id="PF00675"/>
    </source>
</evidence>
<evidence type="ECO:0000259" key="3">
    <source>
        <dbReference type="Pfam" id="PF05193"/>
    </source>
</evidence>
<dbReference type="EMBL" id="JBJGEB010000009">
    <property type="protein sequence ID" value="MFK7642685.1"/>
    <property type="molecule type" value="Genomic_DNA"/>
</dbReference>
<dbReference type="SUPFAM" id="SSF63411">
    <property type="entry name" value="LuxS/MPP-like metallohydrolase"/>
    <property type="match status" value="2"/>
</dbReference>
<feature type="domain" description="Peptidase M16 C-terminal" evidence="3">
    <location>
        <begin position="189"/>
        <end position="365"/>
    </location>
</feature>
<reference evidence="4 5" key="1">
    <citation type="submission" date="2024-11" db="EMBL/GenBank/DDBJ databases">
        <authorList>
            <person name="Mikucki A.G."/>
            <person name="Kahler C.M."/>
        </authorList>
    </citation>
    <scope>NUCLEOTIDE SEQUENCE [LARGE SCALE GENOMIC DNA]</scope>
    <source>
        <strain evidence="4 5">EXNM717</strain>
    </source>
</reference>
<dbReference type="Gene3D" id="3.30.830.10">
    <property type="entry name" value="Metalloenzyme, LuxS/M16 peptidase-like"/>
    <property type="match status" value="2"/>
</dbReference>
<evidence type="ECO:0000256" key="1">
    <source>
        <dbReference type="SAM" id="SignalP"/>
    </source>
</evidence>
<keyword evidence="1" id="KW-0732">Signal</keyword>
<sequence>MQLKTLILALAVLPLTAQAAVNIQRWKTKEGTQILLVEHHENPIVDMAVSFKGAGSAFDPQNKSEVSEFTAALLTSGTKQLDEEAFNARTNDIAANLASASDLETSSVEMRSLSKPSVLKQSAALFNAALTRPRFDSAAFARLQKQGITTLQQEETDPGFIAGRTLTKLNYPDHPYGRGADITVDTIRNVTLDDVRAFHRTRYGKDNAIVAIVGDISRRRAEKLAEDALKGLPAKSSAGNGAPDVRNHPAQRRDIPFAGEQAQVLLGMPLIKRHDPDYYALVAGNYILGGGSFDSRLMKELRDRHGYTYGVFSTLEPATQAGPFGISFSTQKKNTRAALADARAVVEKFIAEGPTEAELKQAKANITGSFPLRFDTNAKLLDYLSLIGVHDLPDDYLEAYPKAINKLTVAQVRDAWRRRVKFSDLNIVVVGADTKDAKPAKAAKK</sequence>
<dbReference type="InterPro" id="IPR011765">
    <property type="entry name" value="Pept_M16_N"/>
</dbReference>
<accession>A0ABW8Q6J7</accession>
<dbReference type="InterPro" id="IPR011249">
    <property type="entry name" value="Metalloenz_LuxS/M16"/>
</dbReference>
<comment type="caution">
    <text evidence="4">The sequence shown here is derived from an EMBL/GenBank/DDBJ whole genome shotgun (WGS) entry which is preliminary data.</text>
</comment>
<organism evidence="4 5">
    <name type="scientific">Neisseria oralis</name>
    <dbReference type="NCBI Taxonomy" id="1107316"/>
    <lineage>
        <taxon>Bacteria</taxon>
        <taxon>Pseudomonadati</taxon>
        <taxon>Pseudomonadota</taxon>
        <taxon>Betaproteobacteria</taxon>
        <taxon>Neisseriales</taxon>
        <taxon>Neisseriaceae</taxon>
        <taxon>Neisseria</taxon>
    </lineage>
</organism>
<evidence type="ECO:0000313" key="4">
    <source>
        <dbReference type="EMBL" id="MFK7642685.1"/>
    </source>
</evidence>
<gene>
    <name evidence="4" type="ORF">ACI43T_09300</name>
</gene>
<dbReference type="PANTHER" id="PTHR11851">
    <property type="entry name" value="METALLOPROTEASE"/>
    <property type="match status" value="1"/>
</dbReference>